<dbReference type="InterPro" id="IPR006612">
    <property type="entry name" value="THAP_Znf"/>
</dbReference>
<keyword evidence="3" id="KW-0862">Zinc</keyword>
<name>A0AAW1JIY9_POPJA</name>
<evidence type="ECO:0000256" key="3">
    <source>
        <dbReference type="ARBA" id="ARBA00022833"/>
    </source>
</evidence>
<dbReference type="SMART" id="SM00980">
    <property type="entry name" value="THAP"/>
    <property type="match status" value="1"/>
</dbReference>
<keyword evidence="8" id="KW-1185">Reference proteome</keyword>
<evidence type="ECO:0000256" key="5">
    <source>
        <dbReference type="PROSITE-ProRule" id="PRU00309"/>
    </source>
</evidence>
<dbReference type="EMBL" id="JASPKY010000363">
    <property type="protein sequence ID" value="KAK9703773.1"/>
    <property type="molecule type" value="Genomic_DNA"/>
</dbReference>
<dbReference type="PROSITE" id="PS50950">
    <property type="entry name" value="ZF_THAP"/>
    <property type="match status" value="1"/>
</dbReference>
<feature type="domain" description="THAP-type" evidence="6">
    <location>
        <begin position="1"/>
        <end position="94"/>
    </location>
</feature>
<dbReference type="Proteomes" id="UP001458880">
    <property type="component" value="Unassembled WGS sequence"/>
</dbReference>
<dbReference type="GO" id="GO:0003677">
    <property type="term" value="F:DNA binding"/>
    <property type="evidence" value="ECO:0007669"/>
    <property type="project" value="UniProtKB-UniRule"/>
</dbReference>
<keyword evidence="2 5" id="KW-0863">Zinc-finger</keyword>
<evidence type="ECO:0000313" key="7">
    <source>
        <dbReference type="EMBL" id="KAK9703773.1"/>
    </source>
</evidence>
<accession>A0AAW1JIY9</accession>
<protein>
    <submittedName>
        <fullName evidence="7">THAP domain</fullName>
    </submittedName>
</protein>
<reference evidence="7 8" key="1">
    <citation type="journal article" date="2024" name="BMC Genomics">
        <title>De novo assembly and annotation of Popillia japonica's genome with initial clues to its potential as an invasive pest.</title>
        <authorList>
            <person name="Cucini C."/>
            <person name="Boschi S."/>
            <person name="Funari R."/>
            <person name="Cardaioli E."/>
            <person name="Iannotti N."/>
            <person name="Marturano G."/>
            <person name="Paoli F."/>
            <person name="Bruttini M."/>
            <person name="Carapelli A."/>
            <person name="Frati F."/>
            <person name="Nardi F."/>
        </authorList>
    </citation>
    <scope>NUCLEOTIDE SEQUENCE [LARGE SCALE GENOMIC DNA]</scope>
    <source>
        <strain evidence="7">DMR45628</strain>
    </source>
</reference>
<proteinExistence type="predicted"/>
<evidence type="ECO:0000256" key="2">
    <source>
        <dbReference type="ARBA" id="ARBA00022771"/>
    </source>
</evidence>
<gene>
    <name evidence="7" type="ORF">QE152_g29103</name>
</gene>
<dbReference type="GO" id="GO:0008270">
    <property type="term" value="F:zinc ion binding"/>
    <property type="evidence" value="ECO:0007669"/>
    <property type="project" value="UniProtKB-KW"/>
</dbReference>
<comment type="caution">
    <text evidence="7">The sequence shown here is derived from an EMBL/GenBank/DDBJ whole genome shotgun (WGS) entry which is preliminary data.</text>
</comment>
<dbReference type="SUPFAM" id="SSF57716">
    <property type="entry name" value="Glucocorticoid receptor-like (DNA-binding domain)"/>
    <property type="match status" value="1"/>
</dbReference>
<evidence type="ECO:0000313" key="8">
    <source>
        <dbReference type="Proteomes" id="UP001458880"/>
    </source>
</evidence>
<evidence type="ECO:0000259" key="6">
    <source>
        <dbReference type="PROSITE" id="PS50950"/>
    </source>
</evidence>
<organism evidence="7 8">
    <name type="scientific">Popillia japonica</name>
    <name type="common">Japanese beetle</name>
    <dbReference type="NCBI Taxonomy" id="7064"/>
    <lineage>
        <taxon>Eukaryota</taxon>
        <taxon>Metazoa</taxon>
        <taxon>Ecdysozoa</taxon>
        <taxon>Arthropoda</taxon>
        <taxon>Hexapoda</taxon>
        <taxon>Insecta</taxon>
        <taxon>Pterygota</taxon>
        <taxon>Neoptera</taxon>
        <taxon>Endopterygota</taxon>
        <taxon>Coleoptera</taxon>
        <taxon>Polyphaga</taxon>
        <taxon>Scarabaeiformia</taxon>
        <taxon>Scarabaeidae</taxon>
        <taxon>Rutelinae</taxon>
        <taxon>Popillia</taxon>
    </lineage>
</organism>
<dbReference type="Gene3D" id="6.20.210.20">
    <property type="entry name" value="THAP domain"/>
    <property type="match status" value="1"/>
</dbReference>
<evidence type="ECO:0000256" key="1">
    <source>
        <dbReference type="ARBA" id="ARBA00022723"/>
    </source>
</evidence>
<dbReference type="Pfam" id="PF05485">
    <property type="entry name" value="THAP"/>
    <property type="match status" value="1"/>
</dbReference>
<keyword evidence="4 5" id="KW-0238">DNA-binding</keyword>
<evidence type="ECO:0000256" key="4">
    <source>
        <dbReference type="ARBA" id="ARBA00023125"/>
    </source>
</evidence>
<dbReference type="AlphaFoldDB" id="A0AAW1JIY9"/>
<dbReference type="InterPro" id="IPR038441">
    <property type="entry name" value="THAP_Znf_sf"/>
</dbReference>
<dbReference type="SMART" id="SM00692">
    <property type="entry name" value="DM3"/>
    <property type="match status" value="1"/>
</dbReference>
<sequence>MSGRFSVKCSYINCGNVCEKKRTDGFVSFFHFPIKDSERLKEWVKRSGNIKLDYNCPEELKLKKICEKHFTIEDITCSTRNRKRLQKNALPVSYLSELNPNLKTVSRKFLCKGHTHLEADGDHSIGEREEQKVPSFKVFTPWNWQQVVRICGTKRPLHVVGMETNNFLDFKQLYQNDDIPLSQLTHIAALTDVDKFLEYANVDKNVIATKNLTESEILHQITSDIEDEEEPETVIEPDKPITTVDNIRYRR</sequence>
<keyword evidence="1" id="KW-0479">Metal-binding</keyword>